<dbReference type="EMBL" id="JAZHXI010000014">
    <property type="protein sequence ID" value="KAL2063966.1"/>
    <property type="molecule type" value="Genomic_DNA"/>
</dbReference>
<dbReference type="InterPro" id="IPR021109">
    <property type="entry name" value="Peptidase_aspartic_dom_sf"/>
</dbReference>
<sequence>MLEQLQSDARRRQRWLPPIQDGATYWTVESYLKWTYWKVAVFRRKAVRVSINGNSTYSRPDTASNQDIVTEKFAIEHGITIERGESNQSLFKLGASTPRGFIDFHAHGIKLVGCADTGSDLDFMSFECARHLGLKIDGSARSRVMLADESIVETIGQVHVSSVEISNFDSFEMSFHVLPGLASDVIFSEDFLEQMDAFNTCVQVKNTTSLFQQRLNTLISLGPLQNFLSKAWGRNRVNPTQEEDCKARDAETCRRSNVKRSIRKMSDRNRADLARASEELIKRGFDRDHASCAHCNREGLGG</sequence>
<organism evidence="1 2">
    <name type="scientific">Oculimacula yallundae</name>
    <dbReference type="NCBI Taxonomy" id="86028"/>
    <lineage>
        <taxon>Eukaryota</taxon>
        <taxon>Fungi</taxon>
        <taxon>Dikarya</taxon>
        <taxon>Ascomycota</taxon>
        <taxon>Pezizomycotina</taxon>
        <taxon>Leotiomycetes</taxon>
        <taxon>Helotiales</taxon>
        <taxon>Ploettnerulaceae</taxon>
        <taxon>Oculimacula</taxon>
    </lineage>
</organism>
<name>A0ABR4C369_9HELO</name>
<evidence type="ECO:0000313" key="2">
    <source>
        <dbReference type="Proteomes" id="UP001595075"/>
    </source>
</evidence>
<evidence type="ECO:0000313" key="1">
    <source>
        <dbReference type="EMBL" id="KAL2063966.1"/>
    </source>
</evidence>
<keyword evidence="2" id="KW-1185">Reference proteome</keyword>
<proteinExistence type="predicted"/>
<dbReference type="Pfam" id="PF13975">
    <property type="entry name" value="gag-asp_proteas"/>
    <property type="match status" value="1"/>
</dbReference>
<dbReference type="Gene3D" id="2.40.70.10">
    <property type="entry name" value="Acid Proteases"/>
    <property type="match status" value="1"/>
</dbReference>
<gene>
    <name evidence="1" type="ORF">VTL71DRAFT_4460</name>
</gene>
<comment type="caution">
    <text evidence="1">The sequence shown here is derived from an EMBL/GenBank/DDBJ whole genome shotgun (WGS) entry which is preliminary data.</text>
</comment>
<dbReference type="CDD" id="cd00303">
    <property type="entry name" value="retropepsin_like"/>
    <property type="match status" value="1"/>
</dbReference>
<dbReference type="Proteomes" id="UP001595075">
    <property type="component" value="Unassembled WGS sequence"/>
</dbReference>
<accession>A0ABR4C369</accession>
<reference evidence="1 2" key="1">
    <citation type="journal article" date="2024" name="Commun. Biol.">
        <title>Comparative genomic analysis of thermophilic fungi reveals convergent evolutionary adaptations and gene losses.</title>
        <authorList>
            <person name="Steindorff A.S."/>
            <person name="Aguilar-Pontes M.V."/>
            <person name="Robinson A.J."/>
            <person name="Andreopoulos B."/>
            <person name="LaButti K."/>
            <person name="Kuo A."/>
            <person name="Mondo S."/>
            <person name="Riley R."/>
            <person name="Otillar R."/>
            <person name="Haridas S."/>
            <person name="Lipzen A."/>
            <person name="Grimwood J."/>
            <person name="Schmutz J."/>
            <person name="Clum A."/>
            <person name="Reid I.D."/>
            <person name="Moisan M.C."/>
            <person name="Butler G."/>
            <person name="Nguyen T.T.M."/>
            <person name="Dewar K."/>
            <person name="Conant G."/>
            <person name="Drula E."/>
            <person name="Henrissat B."/>
            <person name="Hansel C."/>
            <person name="Singer S."/>
            <person name="Hutchinson M.I."/>
            <person name="de Vries R.P."/>
            <person name="Natvig D.O."/>
            <person name="Powell A.J."/>
            <person name="Tsang A."/>
            <person name="Grigoriev I.V."/>
        </authorList>
    </citation>
    <scope>NUCLEOTIDE SEQUENCE [LARGE SCALE GENOMIC DNA]</scope>
    <source>
        <strain evidence="1 2">CBS 494.80</strain>
    </source>
</reference>
<protein>
    <submittedName>
        <fullName evidence="1">Uncharacterized protein</fullName>
    </submittedName>
</protein>